<keyword evidence="3" id="KW-1185">Reference proteome</keyword>
<evidence type="ECO:0000256" key="1">
    <source>
        <dbReference type="SAM" id="MobiDB-lite"/>
    </source>
</evidence>
<accession>A0A4R4XA83</accession>
<dbReference type="GO" id="GO:0016740">
    <property type="term" value="F:transferase activity"/>
    <property type="evidence" value="ECO:0007669"/>
    <property type="project" value="UniProtKB-KW"/>
</dbReference>
<evidence type="ECO:0000313" key="3">
    <source>
        <dbReference type="Proteomes" id="UP000295172"/>
    </source>
</evidence>
<dbReference type="Proteomes" id="UP000295172">
    <property type="component" value="Unassembled WGS sequence"/>
</dbReference>
<organism evidence="2 3">
    <name type="scientific">Kribbella turkmenica</name>
    <dbReference type="NCBI Taxonomy" id="2530375"/>
    <lineage>
        <taxon>Bacteria</taxon>
        <taxon>Bacillati</taxon>
        <taxon>Actinomycetota</taxon>
        <taxon>Actinomycetes</taxon>
        <taxon>Propionibacteriales</taxon>
        <taxon>Kribbellaceae</taxon>
        <taxon>Kribbella</taxon>
    </lineage>
</organism>
<dbReference type="AlphaFoldDB" id="A0A4R4XA83"/>
<reference evidence="2 3" key="1">
    <citation type="submission" date="2019-02" db="EMBL/GenBank/DDBJ databases">
        <title>Draft genome sequences of novel Actinobacteria.</title>
        <authorList>
            <person name="Sahin N."/>
            <person name="Ay H."/>
            <person name="Saygin H."/>
        </authorList>
    </citation>
    <scope>NUCLEOTIDE SEQUENCE [LARGE SCALE GENOMIC DNA]</scope>
    <source>
        <strain evidence="2 3">16K104</strain>
    </source>
</reference>
<dbReference type="SUPFAM" id="SSF53756">
    <property type="entry name" value="UDP-Glycosyltransferase/glycogen phosphorylase"/>
    <property type="match status" value="1"/>
</dbReference>
<dbReference type="OrthoDB" id="3335961at2"/>
<proteinExistence type="predicted"/>
<gene>
    <name evidence="2" type="ORF">E1218_10145</name>
</gene>
<protein>
    <submittedName>
        <fullName evidence="2">Glycosyltransferase family 1 protein</fullName>
    </submittedName>
</protein>
<evidence type="ECO:0000313" key="2">
    <source>
        <dbReference type="EMBL" id="TDD27486.1"/>
    </source>
</evidence>
<dbReference type="RefSeq" id="WP_132318630.1">
    <property type="nucleotide sequence ID" value="NZ_SMKR01000033.1"/>
</dbReference>
<sequence length="396" mass="44170">MRRRLPRRVNVYLTRLLNPPPVARPVAPPVPPELVEQARASRPPVPDTPTRLYVAPANFAGQGWLWARAVERQLTGVGAVTMVGIPSGFRFSSDHHVPDQVYLRSAEWQSEQFEYVRQGFTHALIEAQRPMFGSLFSSNAFTEARVLTGYGLRVATIAHGRDVRLPSLHRENYPWSPYLPEEWAEVDVLERQVRRNLAGLASLDLPTFVSTPDLLDDLPDATWCPVVIDPALWETPEPPLERPRPVAVHAPTSSKFKGSDQVDEAMTDLHERGLIEYQRIQGVSPEEVRRIIGSADLVLDQFRLGSYGATACEAMAAGRVVLGHVAEHNRRRVHEAAGDELPVVETTVENIREVVLELLEDRGRAQKIAAQGPGFVRRLHDGSYSATTLSSFLTEN</sequence>
<dbReference type="Gene3D" id="3.40.50.2000">
    <property type="entry name" value="Glycogen Phosphorylase B"/>
    <property type="match status" value="1"/>
</dbReference>
<feature type="region of interest" description="Disordered" evidence="1">
    <location>
        <begin position="238"/>
        <end position="261"/>
    </location>
</feature>
<name>A0A4R4XA83_9ACTN</name>
<keyword evidence="2" id="KW-0808">Transferase</keyword>
<dbReference type="EMBL" id="SMKR01000033">
    <property type="protein sequence ID" value="TDD27486.1"/>
    <property type="molecule type" value="Genomic_DNA"/>
</dbReference>
<comment type="caution">
    <text evidence="2">The sequence shown here is derived from an EMBL/GenBank/DDBJ whole genome shotgun (WGS) entry which is preliminary data.</text>
</comment>